<dbReference type="EMBL" id="BMMH01000014">
    <property type="protein sequence ID" value="GGL32955.1"/>
    <property type="molecule type" value="Genomic_DNA"/>
</dbReference>
<protein>
    <submittedName>
        <fullName evidence="1">Uncharacterized protein</fullName>
    </submittedName>
</protein>
<proteinExistence type="predicted"/>
<dbReference type="Proteomes" id="UP000638263">
    <property type="component" value="Unassembled WGS sequence"/>
</dbReference>
<gene>
    <name evidence="1" type="ORF">GCM10011588_54790</name>
</gene>
<keyword evidence="2" id="KW-1185">Reference proteome</keyword>
<sequence>MCPNRDLGTGTGCTTGAPGKPITAKRLSRAAASSRYRTVRLPECGAGYGCGTIPTPARIRTASPAWSSRCLPPAVIATIDQLERVGDSTERNRTMRPQARTCRVGPRLLGATVGAAALFFAAAPAAALPWTQVTPVAAGPNPQVELDSYCEEPGEVGHLADGTTVYCSAVQGSDTFAWSYYSEPVAMDPNRDYACDEASCEYEDGSTVPDEHRCGIQCGEPPLAGEVEPHLTPGF</sequence>
<evidence type="ECO:0000313" key="2">
    <source>
        <dbReference type="Proteomes" id="UP000638263"/>
    </source>
</evidence>
<organism evidence="1 2">
    <name type="scientific">Nocardia jinanensis</name>
    <dbReference type="NCBI Taxonomy" id="382504"/>
    <lineage>
        <taxon>Bacteria</taxon>
        <taxon>Bacillati</taxon>
        <taxon>Actinomycetota</taxon>
        <taxon>Actinomycetes</taxon>
        <taxon>Mycobacteriales</taxon>
        <taxon>Nocardiaceae</taxon>
        <taxon>Nocardia</taxon>
    </lineage>
</organism>
<dbReference type="AlphaFoldDB" id="A0A917RUP3"/>
<name>A0A917RUP3_9NOCA</name>
<accession>A0A917RUP3</accession>
<reference evidence="1" key="2">
    <citation type="submission" date="2020-09" db="EMBL/GenBank/DDBJ databases">
        <authorList>
            <person name="Sun Q."/>
            <person name="Zhou Y."/>
        </authorList>
    </citation>
    <scope>NUCLEOTIDE SEQUENCE</scope>
    <source>
        <strain evidence="1">CGMCC 4.3508</strain>
    </source>
</reference>
<evidence type="ECO:0000313" key="1">
    <source>
        <dbReference type="EMBL" id="GGL32955.1"/>
    </source>
</evidence>
<reference evidence="1" key="1">
    <citation type="journal article" date="2014" name="Int. J. Syst. Evol. Microbiol.">
        <title>Complete genome sequence of Corynebacterium casei LMG S-19264T (=DSM 44701T), isolated from a smear-ripened cheese.</title>
        <authorList>
            <consortium name="US DOE Joint Genome Institute (JGI-PGF)"/>
            <person name="Walter F."/>
            <person name="Albersmeier A."/>
            <person name="Kalinowski J."/>
            <person name="Ruckert C."/>
        </authorList>
    </citation>
    <scope>NUCLEOTIDE SEQUENCE</scope>
    <source>
        <strain evidence="1">CGMCC 4.3508</strain>
    </source>
</reference>
<comment type="caution">
    <text evidence="1">The sequence shown here is derived from an EMBL/GenBank/DDBJ whole genome shotgun (WGS) entry which is preliminary data.</text>
</comment>